<keyword evidence="1" id="KW-0472">Membrane</keyword>
<gene>
    <name evidence="2" type="ORF">ACFP3M_02300</name>
</gene>
<dbReference type="RefSeq" id="WP_345081214.1">
    <property type="nucleotide sequence ID" value="NZ_BAAAWG010000006.1"/>
</dbReference>
<accession>A0ABW1FB16</accession>
<evidence type="ECO:0000313" key="2">
    <source>
        <dbReference type="EMBL" id="MFC5891661.1"/>
    </source>
</evidence>
<organism evidence="2 3">
    <name type="scientific">Streptomyces ramulosus</name>
    <dbReference type="NCBI Taxonomy" id="47762"/>
    <lineage>
        <taxon>Bacteria</taxon>
        <taxon>Bacillati</taxon>
        <taxon>Actinomycetota</taxon>
        <taxon>Actinomycetes</taxon>
        <taxon>Kitasatosporales</taxon>
        <taxon>Streptomycetaceae</taxon>
        <taxon>Streptomyces</taxon>
    </lineage>
</organism>
<dbReference type="Proteomes" id="UP001596241">
    <property type="component" value="Unassembled WGS sequence"/>
</dbReference>
<feature type="transmembrane region" description="Helical" evidence="1">
    <location>
        <begin position="12"/>
        <end position="32"/>
    </location>
</feature>
<dbReference type="EMBL" id="JBHSPW010000001">
    <property type="protein sequence ID" value="MFC5891661.1"/>
    <property type="molecule type" value="Genomic_DNA"/>
</dbReference>
<keyword evidence="1" id="KW-1133">Transmembrane helix</keyword>
<name>A0ABW1FB16_9ACTN</name>
<comment type="caution">
    <text evidence="2">The sequence shown here is derived from an EMBL/GenBank/DDBJ whole genome shotgun (WGS) entry which is preliminary data.</text>
</comment>
<proteinExistence type="predicted"/>
<sequence length="49" mass="5186">MLTFLMVRQEILFVVVSLPGGWSALVALLGVIGGNPGFPGGGRLWVFRG</sequence>
<reference evidence="3" key="1">
    <citation type="journal article" date="2019" name="Int. J. Syst. Evol. Microbiol.">
        <title>The Global Catalogue of Microorganisms (GCM) 10K type strain sequencing project: providing services to taxonomists for standard genome sequencing and annotation.</title>
        <authorList>
            <consortium name="The Broad Institute Genomics Platform"/>
            <consortium name="The Broad Institute Genome Sequencing Center for Infectious Disease"/>
            <person name="Wu L."/>
            <person name="Ma J."/>
        </authorList>
    </citation>
    <scope>NUCLEOTIDE SEQUENCE [LARGE SCALE GENOMIC DNA]</scope>
    <source>
        <strain evidence="3">CGMCC 1.15809</strain>
    </source>
</reference>
<protein>
    <submittedName>
        <fullName evidence="2">Uncharacterized protein</fullName>
    </submittedName>
</protein>
<keyword evidence="1" id="KW-0812">Transmembrane</keyword>
<evidence type="ECO:0000313" key="3">
    <source>
        <dbReference type="Proteomes" id="UP001596241"/>
    </source>
</evidence>
<keyword evidence="3" id="KW-1185">Reference proteome</keyword>
<evidence type="ECO:0000256" key="1">
    <source>
        <dbReference type="SAM" id="Phobius"/>
    </source>
</evidence>